<organism evidence="1 2">
    <name type="scientific">Mycobacteroides salmoniphilum</name>
    <dbReference type="NCBI Taxonomy" id="404941"/>
    <lineage>
        <taxon>Bacteria</taxon>
        <taxon>Bacillati</taxon>
        <taxon>Actinomycetota</taxon>
        <taxon>Actinomycetes</taxon>
        <taxon>Mycobacteriales</taxon>
        <taxon>Mycobacteriaceae</taxon>
        <taxon>Mycobacteroides</taxon>
    </lineage>
</organism>
<dbReference type="Pfam" id="PF13578">
    <property type="entry name" value="Methyltransf_24"/>
    <property type="match status" value="1"/>
</dbReference>
<dbReference type="Gene3D" id="3.40.50.150">
    <property type="entry name" value="Vaccinia Virus protein VP39"/>
    <property type="match status" value="1"/>
</dbReference>
<sequence>MGLFRLALQRKPPFIARRYPYGSRRRMLDALGPDLARTVSMRADDSTPPDTPIGGIFENTDNVHKLRHYLPIYQDALTRTERMLEIGVDRGGSLQMWREHLPQATIVGLDINPESAQHDDPGRDIHVRIGDQTDSHFLGTVVEEFGPFDAVLDDGGHTPKQMIGSFRYLFPRLRPGGVYIVEDVCANYWTIYRDQRESFIDFTKWLMDAMHAHYLEMRSVYQIMEDHPKRLEEVQVPFAATIIDRIEVFDSVVVIHRAKEPKRLPRAVFR</sequence>
<dbReference type="InterPro" id="IPR029063">
    <property type="entry name" value="SAM-dependent_MTases_sf"/>
</dbReference>
<dbReference type="AlphaFoldDB" id="A0A4R8S550"/>
<dbReference type="GO" id="GO:0032259">
    <property type="term" value="P:methylation"/>
    <property type="evidence" value="ECO:0007669"/>
    <property type="project" value="UniProtKB-KW"/>
</dbReference>
<evidence type="ECO:0000313" key="1">
    <source>
        <dbReference type="EMBL" id="TDZ83630.1"/>
    </source>
</evidence>
<protein>
    <submittedName>
        <fullName evidence="1">Mycinamicin VI 2''-O-methyltransferase</fullName>
        <ecNumber evidence="1">2.1.1.238</ecNumber>
    </submittedName>
</protein>
<keyword evidence="1" id="KW-0808">Transferase</keyword>
<name>A0A4R8S550_9MYCO</name>
<evidence type="ECO:0000313" key="2">
    <source>
        <dbReference type="Proteomes" id="UP000295117"/>
    </source>
</evidence>
<dbReference type="EC" id="2.1.1.238" evidence="1"/>
<reference evidence="1 2" key="1">
    <citation type="journal article" date="2019" name="Sci. Rep.">
        <title>Extended insight into the Mycobacterium chelonae-abscessus complex through whole genome sequencing of Mycobacterium salmoniphilum outbreak and Mycobacterium salmoniphilum-like strains.</title>
        <authorList>
            <person name="Behra P.R.K."/>
            <person name="Das S."/>
            <person name="Pettersson B.M.F."/>
            <person name="Shirreff L."/>
            <person name="DuCote T."/>
            <person name="Jacobsson K.G."/>
            <person name="Ennis D.G."/>
            <person name="Kirsebom L.A."/>
        </authorList>
    </citation>
    <scope>NUCLEOTIDE SEQUENCE [LARGE SCALE GENOMIC DNA]</scope>
    <source>
        <strain evidence="1 2">DE 4585</strain>
    </source>
</reference>
<gene>
    <name evidence="1" type="primary">mycE</name>
    <name evidence="1" type="ORF">DE4585_02437</name>
</gene>
<comment type="caution">
    <text evidence="1">The sequence shown here is derived from an EMBL/GenBank/DDBJ whole genome shotgun (WGS) entry which is preliminary data.</text>
</comment>
<accession>A0A4R8S550</accession>
<dbReference type="EMBL" id="PECH01000006">
    <property type="protein sequence ID" value="TDZ83630.1"/>
    <property type="molecule type" value="Genomic_DNA"/>
</dbReference>
<dbReference type="SUPFAM" id="SSF53335">
    <property type="entry name" value="S-adenosyl-L-methionine-dependent methyltransferases"/>
    <property type="match status" value="1"/>
</dbReference>
<dbReference type="GO" id="GO:0102302">
    <property type="term" value="F:mycinamicin VI 2''-O-methyltransferase activity"/>
    <property type="evidence" value="ECO:0007669"/>
    <property type="project" value="UniProtKB-EC"/>
</dbReference>
<dbReference type="Proteomes" id="UP000295117">
    <property type="component" value="Unassembled WGS sequence"/>
</dbReference>
<keyword evidence="1" id="KW-0489">Methyltransferase</keyword>
<dbReference type="CDD" id="cd02440">
    <property type="entry name" value="AdoMet_MTases"/>
    <property type="match status" value="1"/>
</dbReference>
<proteinExistence type="predicted"/>